<name>A0A382X6Z8_9ZZZZ</name>
<reference evidence="1" key="1">
    <citation type="submission" date="2018-05" db="EMBL/GenBank/DDBJ databases">
        <authorList>
            <person name="Lanie J.A."/>
            <person name="Ng W.-L."/>
            <person name="Kazmierczak K.M."/>
            <person name="Andrzejewski T.M."/>
            <person name="Davidsen T.M."/>
            <person name="Wayne K.J."/>
            <person name="Tettelin H."/>
            <person name="Glass J.I."/>
            <person name="Rusch D."/>
            <person name="Podicherti R."/>
            <person name="Tsui H.-C.T."/>
            <person name="Winkler M.E."/>
        </authorList>
    </citation>
    <scope>NUCLEOTIDE SEQUENCE</scope>
</reference>
<proteinExistence type="predicted"/>
<sequence>MKKVMDGYFKTVGMAVGAMALMACETFDPTDPFASPDEFYNSKSQKELLSMARKGDYEAIRRLSDTPLQNLEARVESGEFMAMMQLGWRYDTGYGVKADPTEAARLYRVAAEHGDISMAQNNLGCLYRDGLGVIKDYRTAAQLFQMAAA</sequence>
<accession>A0A382X6Z8</accession>
<dbReference type="Gene3D" id="1.25.40.10">
    <property type="entry name" value="Tetratricopeptide repeat domain"/>
    <property type="match status" value="1"/>
</dbReference>
<dbReference type="InterPro" id="IPR006597">
    <property type="entry name" value="Sel1-like"/>
</dbReference>
<evidence type="ECO:0000313" key="1">
    <source>
        <dbReference type="EMBL" id="SVD66852.1"/>
    </source>
</evidence>
<dbReference type="InterPro" id="IPR052945">
    <property type="entry name" value="Mitotic_Regulator"/>
</dbReference>
<dbReference type="InterPro" id="IPR011990">
    <property type="entry name" value="TPR-like_helical_dom_sf"/>
</dbReference>
<protein>
    <recommendedName>
        <fullName evidence="2">Sel1 repeat family protein</fullName>
    </recommendedName>
</protein>
<dbReference type="SUPFAM" id="SSF81901">
    <property type="entry name" value="HCP-like"/>
    <property type="match status" value="1"/>
</dbReference>
<feature type="non-terminal residue" evidence="1">
    <location>
        <position position="149"/>
    </location>
</feature>
<evidence type="ECO:0008006" key="2">
    <source>
        <dbReference type="Google" id="ProtNLM"/>
    </source>
</evidence>
<dbReference type="AlphaFoldDB" id="A0A382X6Z8"/>
<organism evidence="1">
    <name type="scientific">marine metagenome</name>
    <dbReference type="NCBI Taxonomy" id="408172"/>
    <lineage>
        <taxon>unclassified sequences</taxon>
        <taxon>metagenomes</taxon>
        <taxon>ecological metagenomes</taxon>
    </lineage>
</organism>
<dbReference type="PANTHER" id="PTHR43628:SF1">
    <property type="entry name" value="CHITIN SYNTHASE REGULATORY FACTOR 2-RELATED"/>
    <property type="match status" value="1"/>
</dbReference>
<dbReference type="SMART" id="SM00671">
    <property type="entry name" value="SEL1"/>
    <property type="match status" value="2"/>
</dbReference>
<dbReference type="PROSITE" id="PS51257">
    <property type="entry name" value="PROKAR_LIPOPROTEIN"/>
    <property type="match status" value="1"/>
</dbReference>
<gene>
    <name evidence="1" type="ORF">METZ01_LOCUS419706</name>
</gene>
<dbReference type="PANTHER" id="PTHR43628">
    <property type="entry name" value="ACTIVATOR OF C KINASE PROTEIN 1-RELATED"/>
    <property type="match status" value="1"/>
</dbReference>
<dbReference type="EMBL" id="UINC01165453">
    <property type="protein sequence ID" value="SVD66852.1"/>
    <property type="molecule type" value="Genomic_DNA"/>
</dbReference>
<dbReference type="Pfam" id="PF08238">
    <property type="entry name" value="Sel1"/>
    <property type="match status" value="2"/>
</dbReference>